<feature type="region of interest" description="Disordered" evidence="9">
    <location>
        <begin position="56"/>
        <end position="85"/>
    </location>
</feature>
<dbReference type="Gene3D" id="3.30.200.20">
    <property type="entry name" value="Phosphorylase Kinase, domain 1"/>
    <property type="match status" value="1"/>
</dbReference>
<evidence type="ECO:0000256" key="2">
    <source>
        <dbReference type="ARBA" id="ARBA00010190"/>
    </source>
</evidence>
<comment type="caution">
    <text evidence="11">The sequence shown here is derived from an EMBL/GenBank/DDBJ whole genome shotgun (WGS) entry which is preliminary data.</text>
</comment>
<feature type="compositionally biased region" description="Low complexity" evidence="9">
    <location>
        <begin position="56"/>
        <end position="75"/>
    </location>
</feature>
<proteinExistence type="inferred from homology"/>
<keyword evidence="12" id="KW-1185">Reference proteome</keyword>
<evidence type="ECO:0000313" key="12">
    <source>
        <dbReference type="Proteomes" id="UP001500483"/>
    </source>
</evidence>
<comment type="pathway">
    <text evidence="1">Purine metabolism; IMP biosynthesis via de novo pathway; 5-amino-1-(5-phospho-D-ribosyl)imidazole-4-carboxamide from 5-amino-1-(5-phospho-D-ribosyl)imidazole-4-carboxylate: step 1/2.</text>
</comment>
<sequence length="85" mass="9332">MKHIHAGKVRDLYELDGDIILVASDRVSVYDVTLPTAIPDKGALLTQLSAWWFRSSATSSRTTSSRPPTSPRSSAGTRCAASRWR</sequence>
<evidence type="ECO:0000256" key="3">
    <source>
        <dbReference type="ARBA" id="ARBA00012217"/>
    </source>
</evidence>
<organism evidence="11 12">
    <name type="scientific">Saccharopolyspora gregorii</name>
    <dbReference type="NCBI Taxonomy" id="33914"/>
    <lineage>
        <taxon>Bacteria</taxon>
        <taxon>Bacillati</taxon>
        <taxon>Actinomycetota</taxon>
        <taxon>Actinomycetes</taxon>
        <taxon>Pseudonocardiales</taxon>
        <taxon>Pseudonocardiaceae</taxon>
        <taxon>Saccharopolyspora</taxon>
    </lineage>
</organism>
<evidence type="ECO:0000256" key="7">
    <source>
        <dbReference type="ARBA" id="ARBA00022840"/>
    </source>
</evidence>
<keyword evidence="4" id="KW-0436">Ligase</keyword>
<accession>A0ABP6RGJ8</accession>
<comment type="catalytic activity">
    <reaction evidence="8">
        <text>5-amino-1-(5-phospho-D-ribosyl)imidazole-4-carboxylate + L-aspartate + ATP = (2S)-2-[5-amino-1-(5-phospho-beta-D-ribosyl)imidazole-4-carboxamido]succinate + ADP + phosphate + 2 H(+)</text>
        <dbReference type="Rhea" id="RHEA:22628"/>
        <dbReference type="ChEBI" id="CHEBI:15378"/>
        <dbReference type="ChEBI" id="CHEBI:29991"/>
        <dbReference type="ChEBI" id="CHEBI:30616"/>
        <dbReference type="ChEBI" id="CHEBI:43474"/>
        <dbReference type="ChEBI" id="CHEBI:58443"/>
        <dbReference type="ChEBI" id="CHEBI:77657"/>
        <dbReference type="ChEBI" id="CHEBI:456216"/>
        <dbReference type="EC" id="6.3.2.6"/>
    </reaction>
</comment>
<dbReference type="InterPro" id="IPR028923">
    <property type="entry name" value="SAICAR_synt/ADE2_N"/>
</dbReference>
<reference evidence="12" key="1">
    <citation type="journal article" date="2019" name="Int. J. Syst. Evol. Microbiol.">
        <title>The Global Catalogue of Microorganisms (GCM) 10K type strain sequencing project: providing services to taxonomists for standard genome sequencing and annotation.</title>
        <authorList>
            <consortium name="The Broad Institute Genomics Platform"/>
            <consortium name="The Broad Institute Genome Sequencing Center for Infectious Disease"/>
            <person name="Wu L."/>
            <person name="Ma J."/>
        </authorList>
    </citation>
    <scope>NUCLEOTIDE SEQUENCE [LARGE SCALE GENOMIC DNA]</scope>
    <source>
        <strain evidence="12">JCM 9687</strain>
    </source>
</reference>
<feature type="domain" description="SAICAR synthetase/ADE2 N-terminal" evidence="10">
    <location>
        <begin position="4"/>
        <end position="58"/>
    </location>
</feature>
<dbReference type="PANTHER" id="PTHR43700:SF1">
    <property type="entry name" value="PHOSPHORIBOSYLAMINOIMIDAZOLE-SUCCINOCARBOXAMIDE SYNTHASE"/>
    <property type="match status" value="1"/>
</dbReference>
<name>A0ABP6RGJ8_9PSEU</name>
<keyword evidence="7" id="KW-0067">ATP-binding</keyword>
<dbReference type="Pfam" id="PF01259">
    <property type="entry name" value="SAICAR_synt"/>
    <property type="match status" value="1"/>
</dbReference>
<gene>
    <name evidence="11" type="ORF">GCM10020366_03450</name>
</gene>
<evidence type="ECO:0000256" key="6">
    <source>
        <dbReference type="ARBA" id="ARBA00022755"/>
    </source>
</evidence>
<evidence type="ECO:0000256" key="1">
    <source>
        <dbReference type="ARBA" id="ARBA00004672"/>
    </source>
</evidence>
<evidence type="ECO:0000256" key="8">
    <source>
        <dbReference type="ARBA" id="ARBA00048475"/>
    </source>
</evidence>
<dbReference type="Proteomes" id="UP001500483">
    <property type="component" value="Unassembled WGS sequence"/>
</dbReference>
<evidence type="ECO:0000256" key="4">
    <source>
        <dbReference type="ARBA" id="ARBA00022598"/>
    </source>
</evidence>
<comment type="similarity">
    <text evidence="2">Belongs to the SAICAR synthetase family.</text>
</comment>
<evidence type="ECO:0000313" key="11">
    <source>
        <dbReference type="EMBL" id="GAA3352722.1"/>
    </source>
</evidence>
<evidence type="ECO:0000259" key="10">
    <source>
        <dbReference type="Pfam" id="PF01259"/>
    </source>
</evidence>
<protein>
    <recommendedName>
        <fullName evidence="3">phosphoribosylaminoimidazolesuccinocarboxamide synthase</fullName>
        <ecNumber evidence="3">6.3.2.6</ecNumber>
    </recommendedName>
</protein>
<dbReference type="SUPFAM" id="SSF56104">
    <property type="entry name" value="SAICAR synthase-like"/>
    <property type="match status" value="1"/>
</dbReference>
<keyword evidence="6" id="KW-0658">Purine biosynthesis</keyword>
<dbReference type="PANTHER" id="PTHR43700">
    <property type="entry name" value="PHOSPHORIBOSYLAMINOIMIDAZOLE-SUCCINOCARBOXAMIDE SYNTHASE"/>
    <property type="match status" value="1"/>
</dbReference>
<evidence type="ECO:0000256" key="9">
    <source>
        <dbReference type="SAM" id="MobiDB-lite"/>
    </source>
</evidence>
<evidence type="ECO:0000256" key="5">
    <source>
        <dbReference type="ARBA" id="ARBA00022741"/>
    </source>
</evidence>
<dbReference type="EMBL" id="BAAAYK010000006">
    <property type="protein sequence ID" value="GAA3352722.1"/>
    <property type="molecule type" value="Genomic_DNA"/>
</dbReference>
<keyword evidence="5" id="KW-0547">Nucleotide-binding</keyword>
<dbReference type="EC" id="6.3.2.6" evidence="3"/>